<dbReference type="Gene3D" id="3.40.50.150">
    <property type="entry name" value="Vaccinia Virus protein VP39"/>
    <property type="match status" value="1"/>
</dbReference>
<protein>
    <recommendedName>
        <fullName evidence="7">Methyltransferase domain-containing protein</fullName>
    </recommendedName>
</protein>
<dbReference type="Proteomes" id="UP000183605">
    <property type="component" value="Unassembled WGS sequence"/>
</dbReference>
<dbReference type="InterPro" id="IPR029063">
    <property type="entry name" value="SAM-dependent_MTases_sf"/>
</dbReference>
<dbReference type="CDD" id="cd02440">
    <property type="entry name" value="AdoMet_MTases"/>
    <property type="match status" value="1"/>
</dbReference>
<organism evidence="5 6">
    <name type="scientific">Candidatus Beckwithbacteria bacterium CG2_30_44_31</name>
    <dbReference type="NCBI Taxonomy" id="1805035"/>
    <lineage>
        <taxon>Bacteria</taxon>
        <taxon>Candidatus Beckwithiibacteriota</taxon>
    </lineage>
</organism>
<evidence type="ECO:0000256" key="3">
    <source>
        <dbReference type="ARBA" id="ARBA00022691"/>
    </source>
</evidence>
<evidence type="ECO:0008006" key="7">
    <source>
        <dbReference type="Google" id="ProtNLM"/>
    </source>
</evidence>
<evidence type="ECO:0000256" key="1">
    <source>
        <dbReference type="ARBA" id="ARBA00022603"/>
    </source>
</evidence>
<comment type="caution">
    <text evidence="5">The sequence shown here is derived from an EMBL/GenBank/DDBJ whole genome shotgun (WGS) entry which is preliminary data.</text>
</comment>
<keyword evidence="4" id="KW-0694">RNA-binding</keyword>
<dbReference type="SUPFAM" id="SSF53335">
    <property type="entry name" value="S-adenosyl-L-methionine-dependent methyltransferases"/>
    <property type="match status" value="1"/>
</dbReference>
<accession>A0A1J5AZ47</accession>
<keyword evidence="3" id="KW-0949">S-adenosyl-L-methionine</keyword>
<dbReference type="EMBL" id="MNXQ01000007">
    <property type="protein sequence ID" value="OIP04333.1"/>
    <property type="molecule type" value="Genomic_DNA"/>
</dbReference>
<evidence type="ECO:0000256" key="4">
    <source>
        <dbReference type="ARBA" id="ARBA00022884"/>
    </source>
</evidence>
<proteinExistence type="predicted"/>
<dbReference type="GO" id="GO:0003723">
    <property type="term" value="F:RNA binding"/>
    <property type="evidence" value="ECO:0007669"/>
    <property type="project" value="UniProtKB-KW"/>
</dbReference>
<keyword evidence="1" id="KW-0489">Methyltransferase</keyword>
<name>A0A1J5AZ47_9BACT</name>
<dbReference type="InterPro" id="IPR001737">
    <property type="entry name" value="KsgA/Erm"/>
</dbReference>
<dbReference type="GO" id="GO:0032259">
    <property type="term" value="P:methylation"/>
    <property type="evidence" value="ECO:0007669"/>
    <property type="project" value="UniProtKB-KW"/>
</dbReference>
<evidence type="ECO:0000313" key="5">
    <source>
        <dbReference type="EMBL" id="OIP04333.1"/>
    </source>
</evidence>
<keyword evidence="2" id="KW-0808">Transferase</keyword>
<evidence type="ECO:0000313" key="6">
    <source>
        <dbReference type="Proteomes" id="UP000183605"/>
    </source>
</evidence>
<gene>
    <name evidence="5" type="ORF">AUK18_00300</name>
</gene>
<sequence length="133" mass="15111">MRDFSPKAYQDLFDDWNDPVIQAHMADEFRIIEKIENKSCKTFIDLGAGHGRVLSKISPLAKNVVSIEINSEMFKVLQEKAQKFSNVKAILGDITNFDKIVKKLEVINPALLILQNTLGTIEGEYQKALEQMK</sequence>
<dbReference type="GO" id="GO:0008168">
    <property type="term" value="F:methyltransferase activity"/>
    <property type="evidence" value="ECO:0007669"/>
    <property type="project" value="UniProtKB-KW"/>
</dbReference>
<reference evidence="5 6" key="1">
    <citation type="journal article" date="2016" name="Environ. Microbiol.">
        <title>Genomic resolution of a cold subsurface aquifer community provides metabolic insights for novel microbes adapted to high CO concentrations.</title>
        <authorList>
            <person name="Probst A.J."/>
            <person name="Castelle C.J."/>
            <person name="Singh A."/>
            <person name="Brown C.T."/>
            <person name="Anantharaman K."/>
            <person name="Sharon I."/>
            <person name="Hug L.A."/>
            <person name="Burstein D."/>
            <person name="Emerson J.B."/>
            <person name="Thomas B.C."/>
            <person name="Banfield J.F."/>
        </authorList>
    </citation>
    <scope>NUCLEOTIDE SEQUENCE [LARGE SCALE GENOMIC DNA]</scope>
    <source>
        <strain evidence="5">CG2_30_44_31</strain>
    </source>
</reference>
<dbReference type="Pfam" id="PF00398">
    <property type="entry name" value="RrnaAD"/>
    <property type="match status" value="1"/>
</dbReference>
<evidence type="ECO:0000256" key="2">
    <source>
        <dbReference type="ARBA" id="ARBA00022679"/>
    </source>
</evidence>
<dbReference type="AlphaFoldDB" id="A0A1J5AZ47"/>